<dbReference type="Pfam" id="PF00100">
    <property type="entry name" value="Zona_pellucida"/>
    <property type="match status" value="1"/>
</dbReference>
<keyword evidence="5" id="KW-0472">Membrane</keyword>
<comment type="caution">
    <text evidence="4">Lacks conserved residue(s) required for the propagation of feature annotation.</text>
</comment>
<dbReference type="PROSITE" id="PS51034">
    <property type="entry name" value="ZP_2"/>
    <property type="match status" value="1"/>
</dbReference>
<feature type="domain" description="Fibronectin type-III" evidence="7">
    <location>
        <begin position="197"/>
        <end position="296"/>
    </location>
</feature>
<dbReference type="InterPro" id="IPR042235">
    <property type="entry name" value="ZP-C_dom"/>
</dbReference>
<evidence type="ECO:0000313" key="10">
    <source>
        <dbReference type="Proteomes" id="UP001369086"/>
    </source>
</evidence>
<sequence>MYTFDIDPERPAVQFMLGDSDLLMAGGKGKFTSLQLAPCYKPKITFKTSSRLETWKLSTTCPPTAHNVRRYSRPVTEPQGRTKEALKKVGHSNMCENGAQYLLQEDDFFILVGYTRYFPITVQSRDTSSLLLSWNVTSPLYTVALYDITGTWLRNETTDETLYRVAGLEPCREYRVCVHFASLLAVMCVSVLTDPMKPSNFSILRSNSISITVSWTYPQSTHFSWFNLTIFLLDHTLGAYVQLDSSYEHAESDSEFVVEDIPPCSEVRLALQTVCETQVHTTSSLPVLVDGSTGPGTVYDVQFMPEEFRIVWNSHSGPGVAFGYQLLKRGDVLQTGSVNTTSLDIGYMEPDSDSLFELELFETCVKMRGHSVFYQFDYKAFSRELCNLCELSVLAIVVPWKLPSYLVDPFAKPRLKFKEIFEHKLEVMFKGYEGAAGVVVELRDFSQLENATKIHFEVFVADGNGSKVLLSGERQRKHIESLNVTNITVEDNHTLQWEDADECASSDLKCFKHSHCINTLDSYTCVCFPGYFDFSEVGSTEGALCDEAGMYVLCEPGLMKVGISKEFLKSRLAEDLSLVLNDGSCPAEEGADFYSYSIRDQHTYCGALIQGNDTHAVFKHTVYTTHQSRQVVTRTDLTLAWECVYPREYLLQTQPGLDPSSVPVSVVLIKYNSSGILQLRMTLHKDDTFSNDLLPEEVLYWPSSDLFFEVMLGAPQGTFADGFVLEVVSCWATQTPNSAEEPKTFFLKGSCPVDHTFKWYSVQEAEQRSRFSVQMFSITPYNPIHVHCWIKICTVAEKHNCSRKCLATPSVRRRDLNYNLKPGEAVLSLGPITVWDPDKMKEDPGQRLSFWGKVQNAMLVVGGTAGFLLLALFGVIVLKVIVRYSELHQERTAALQNHHESPVFI</sequence>
<evidence type="ECO:0000256" key="3">
    <source>
        <dbReference type="ARBA" id="ARBA00023157"/>
    </source>
</evidence>
<dbReference type="InterPro" id="IPR055356">
    <property type="entry name" value="ZP-N"/>
</dbReference>
<gene>
    <name evidence="9" type="ORF">HHUSO_G15379</name>
</gene>
<keyword evidence="5" id="KW-1133">Transmembrane helix</keyword>
<dbReference type="Gene3D" id="2.60.40.3210">
    <property type="entry name" value="Zona pellucida, ZP-N domain"/>
    <property type="match status" value="1"/>
</dbReference>
<dbReference type="InterPro" id="IPR003961">
    <property type="entry name" value="FN3_dom"/>
</dbReference>
<dbReference type="Pfam" id="PF07645">
    <property type="entry name" value="EGF_CA"/>
    <property type="match status" value="1"/>
</dbReference>
<dbReference type="Gene3D" id="2.10.25.10">
    <property type="entry name" value="Laminin"/>
    <property type="match status" value="1"/>
</dbReference>
<evidence type="ECO:0000259" key="7">
    <source>
        <dbReference type="PROSITE" id="PS50853"/>
    </source>
</evidence>
<dbReference type="InterPro" id="IPR055355">
    <property type="entry name" value="ZP-C"/>
</dbReference>
<evidence type="ECO:0000313" key="9">
    <source>
        <dbReference type="EMBL" id="KAK6482382.1"/>
    </source>
</evidence>
<reference evidence="9 10" key="1">
    <citation type="submission" date="2021-05" db="EMBL/GenBank/DDBJ databases">
        <authorList>
            <person name="Zahm M."/>
            <person name="Klopp C."/>
            <person name="Cabau C."/>
            <person name="Kuhl H."/>
            <person name="Suciu R."/>
            <person name="Ciorpac M."/>
            <person name="Holostenco D."/>
            <person name="Gessner J."/>
            <person name="Wuertz S."/>
            <person name="Hohne C."/>
            <person name="Stock M."/>
            <person name="Gislard M."/>
            <person name="Lluch J."/>
            <person name="Milhes M."/>
            <person name="Lampietro C."/>
            <person name="Lopez Roques C."/>
            <person name="Donnadieu C."/>
            <person name="Du K."/>
            <person name="Schartl M."/>
            <person name="Guiguen Y."/>
        </authorList>
    </citation>
    <scope>NUCLEOTIDE SEQUENCE [LARGE SCALE GENOMIC DNA]</scope>
    <source>
        <strain evidence="9">Hh-F2</strain>
        <tissue evidence="9">Blood</tissue>
    </source>
</reference>
<dbReference type="SUPFAM" id="SSF49265">
    <property type="entry name" value="Fibronectin type III"/>
    <property type="match status" value="1"/>
</dbReference>
<keyword evidence="3" id="KW-1015">Disulfide bond</keyword>
<dbReference type="SUPFAM" id="SSF57196">
    <property type="entry name" value="EGF/Laminin"/>
    <property type="match status" value="1"/>
</dbReference>
<keyword evidence="2" id="KW-0732">Signal</keyword>
<feature type="domain" description="EGF-like" evidence="6">
    <location>
        <begin position="499"/>
        <end position="536"/>
    </location>
</feature>
<comment type="caution">
    <text evidence="9">The sequence shown here is derived from an EMBL/GenBank/DDBJ whole genome shotgun (WGS) entry which is preliminary data.</text>
</comment>
<dbReference type="InterPro" id="IPR018097">
    <property type="entry name" value="EGF_Ca-bd_CS"/>
</dbReference>
<evidence type="ECO:0000256" key="1">
    <source>
        <dbReference type="ARBA" id="ARBA00022536"/>
    </source>
</evidence>
<organism evidence="9 10">
    <name type="scientific">Huso huso</name>
    <name type="common">Beluga</name>
    <name type="synonym">Acipenser huso</name>
    <dbReference type="NCBI Taxonomy" id="61971"/>
    <lineage>
        <taxon>Eukaryota</taxon>
        <taxon>Metazoa</taxon>
        <taxon>Chordata</taxon>
        <taxon>Craniata</taxon>
        <taxon>Vertebrata</taxon>
        <taxon>Euteleostomi</taxon>
        <taxon>Actinopterygii</taxon>
        <taxon>Chondrostei</taxon>
        <taxon>Acipenseriformes</taxon>
        <taxon>Acipenseridae</taxon>
        <taxon>Huso</taxon>
    </lineage>
</organism>
<keyword evidence="10" id="KW-1185">Reference proteome</keyword>
<dbReference type="InterPro" id="IPR001881">
    <property type="entry name" value="EGF-like_Ca-bd_dom"/>
</dbReference>
<dbReference type="InterPro" id="IPR049883">
    <property type="entry name" value="NOTCH1_EGF-like"/>
</dbReference>
<feature type="domain" description="ZP" evidence="8">
    <location>
        <begin position="553"/>
        <end position="808"/>
    </location>
</feature>
<name>A0ABR0ZC50_HUSHU</name>
<dbReference type="InterPro" id="IPR036116">
    <property type="entry name" value="FN3_sf"/>
</dbReference>
<proteinExistence type="predicted"/>
<keyword evidence="1 4" id="KW-0245">EGF-like domain</keyword>
<evidence type="ECO:0000256" key="2">
    <source>
        <dbReference type="ARBA" id="ARBA00022729"/>
    </source>
</evidence>
<dbReference type="CDD" id="cd00054">
    <property type="entry name" value="EGF_CA"/>
    <property type="match status" value="1"/>
</dbReference>
<keyword evidence="5" id="KW-0812">Transmembrane</keyword>
<accession>A0ABR0ZC50</accession>
<protein>
    <submittedName>
        <fullName evidence="9">Uromodulin-like 1</fullName>
    </submittedName>
</protein>
<dbReference type="Proteomes" id="UP001369086">
    <property type="component" value="Unassembled WGS sequence"/>
</dbReference>
<evidence type="ECO:0000259" key="8">
    <source>
        <dbReference type="PROSITE" id="PS51034"/>
    </source>
</evidence>
<dbReference type="PROSITE" id="PS01187">
    <property type="entry name" value="EGF_CA"/>
    <property type="match status" value="1"/>
</dbReference>
<dbReference type="Gene3D" id="2.60.40.4100">
    <property type="entry name" value="Zona pellucida, ZP-C domain"/>
    <property type="match status" value="1"/>
</dbReference>
<evidence type="ECO:0000259" key="6">
    <source>
        <dbReference type="PROSITE" id="PS50026"/>
    </source>
</evidence>
<dbReference type="PROSITE" id="PS50026">
    <property type="entry name" value="EGF_3"/>
    <property type="match status" value="1"/>
</dbReference>
<dbReference type="PROSITE" id="PS00010">
    <property type="entry name" value="ASX_HYDROXYL"/>
    <property type="match status" value="1"/>
</dbReference>
<dbReference type="EMBL" id="JAHFZB010000013">
    <property type="protein sequence ID" value="KAK6482382.1"/>
    <property type="molecule type" value="Genomic_DNA"/>
</dbReference>
<dbReference type="InterPro" id="IPR000152">
    <property type="entry name" value="EGF-type_Asp/Asn_hydroxyl_site"/>
</dbReference>
<dbReference type="PANTHER" id="PTHR14002:SF60">
    <property type="entry name" value="ZP DOMAIN-CONTAINING PROTEIN"/>
    <property type="match status" value="1"/>
</dbReference>
<feature type="transmembrane region" description="Helical" evidence="5">
    <location>
        <begin position="857"/>
        <end position="882"/>
    </location>
</feature>
<evidence type="ECO:0000256" key="4">
    <source>
        <dbReference type="PROSITE-ProRule" id="PRU00076"/>
    </source>
</evidence>
<dbReference type="InterPro" id="IPR001507">
    <property type="entry name" value="ZP_dom"/>
</dbReference>
<evidence type="ECO:0000256" key="5">
    <source>
        <dbReference type="SAM" id="Phobius"/>
    </source>
</evidence>
<dbReference type="SMART" id="SM00179">
    <property type="entry name" value="EGF_CA"/>
    <property type="match status" value="1"/>
</dbReference>
<dbReference type="InterPro" id="IPR000742">
    <property type="entry name" value="EGF"/>
</dbReference>
<dbReference type="SMART" id="SM00181">
    <property type="entry name" value="EGF"/>
    <property type="match status" value="1"/>
</dbReference>
<dbReference type="PROSITE" id="PS50853">
    <property type="entry name" value="FN3"/>
    <property type="match status" value="1"/>
</dbReference>
<dbReference type="Pfam" id="PF23344">
    <property type="entry name" value="ZP-N"/>
    <property type="match status" value="1"/>
</dbReference>
<dbReference type="SMART" id="SM00241">
    <property type="entry name" value="ZP"/>
    <property type="match status" value="1"/>
</dbReference>
<dbReference type="PANTHER" id="PTHR14002">
    <property type="entry name" value="ENDOGLIN/TGF-BETA RECEPTOR TYPE III"/>
    <property type="match status" value="1"/>
</dbReference>